<name>A0A5D3B8K0_CUCMM</name>
<evidence type="ECO:0000313" key="2">
    <source>
        <dbReference type="EMBL" id="TYJ95613.1"/>
    </source>
</evidence>
<evidence type="ECO:0000313" key="3">
    <source>
        <dbReference type="Proteomes" id="UP000321393"/>
    </source>
</evidence>
<comment type="caution">
    <text evidence="2">The sequence shown here is derived from an EMBL/GenBank/DDBJ whole genome shotgun (WGS) entry which is preliminary data.</text>
</comment>
<reference evidence="3 4" key="1">
    <citation type="submission" date="2019-08" db="EMBL/GenBank/DDBJ databases">
        <title>Draft genome sequences of two oriental melons (Cucumis melo L. var makuwa).</title>
        <authorList>
            <person name="Kwon S.-Y."/>
        </authorList>
    </citation>
    <scope>NUCLEOTIDE SEQUENCE [LARGE SCALE GENOMIC DNA]</scope>
    <source>
        <strain evidence="4">cv. Chang Bougi</strain>
        <strain evidence="3">cv. SW 3</strain>
        <tissue evidence="2">Leaf</tissue>
    </source>
</reference>
<accession>A0A5D3B8K0</accession>
<evidence type="ECO:0000313" key="4">
    <source>
        <dbReference type="Proteomes" id="UP000321947"/>
    </source>
</evidence>
<dbReference type="EMBL" id="SSTD01020124">
    <property type="protein sequence ID" value="TYJ95613.1"/>
    <property type="molecule type" value="Genomic_DNA"/>
</dbReference>
<sequence length="260" mass="30284">MEIIRKRRSASRPPILDGKKSYWKPRMISFIKTLDGRAWRALRAGYESSMVTVDGVSIPKLEVDWTDAKEQASVGNARVLNDIFNGVDLNVFKLINSCNSAKEAWKILEVAYEGTTKFSKVVKKFKNLNTTGSNARNLTNYRRRDGESNIRRFNEISKKRDDDYGQKKDGEGRIFRCRERGEVGHYQVECLMFLRKQKNSFGVTLSGDDTDESDEEGEDNLSFEQLKIKWKEDSEARAVQKEKYRTLWKKMNDYYQLYLP</sequence>
<dbReference type="AlphaFoldDB" id="A0A5D3B8K0"/>
<evidence type="ECO:0000313" key="1">
    <source>
        <dbReference type="EMBL" id="KAA0054723.1"/>
    </source>
</evidence>
<dbReference type="EMBL" id="SSTE01008830">
    <property type="protein sequence ID" value="KAA0054723.1"/>
    <property type="molecule type" value="Genomic_DNA"/>
</dbReference>
<dbReference type="Proteomes" id="UP000321947">
    <property type="component" value="Unassembled WGS sequence"/>
</dbReference>
<organism evidence="2 4">
    <name type="scientific">Cucumis melo var. makuwa</name>
    <name type="common">Oriental melon</name>
    <dbReference type="NCBI Taxonomy" id="1194695"/>
    <lineage>
        <taxon>Eukaryota</taxon>
        <taxon>Viridiplantae</taxon>
        <taxon>Streptophyta</taxon>
        <taxon>Embryophyta</taxon>
        <taxon>Tracheophyta</taxon>
        <taxon>Spermatophyta</taxon>
        <taxon>Magnoliopsida</taxon>
        <taxon>eudicotyledons</taxon>
        <taxon>Gunneridae</taxon>
        <taxon>Pentapetalae</taxon>
        <taxon>rosids</taxon>
        <taxon>fabids</taxon>
        <taxon>Cucurbitales</taxon>
        <taxon>Cucurbitaceae</taxon>
        <taxon>Benincaseae</taxon>
        <taxon>Cucumis</taxon>
    </lineage>
</organism>
<protein>
    <submittedName>
        <fullName evidence="2">Gag-pol polyprotein</fullName>
    </submittedName>
</protein>
<gene>
    <name evidence="2" type="ORF">E5676_scaffold104G00300</name>
    <name evidence="1" type="ORF">E6C27_scaffold24G005510</name>
</gene>
<dbReference type="Pfam" id="PF14223">
    <property type="entry name" value="Retrotran_gag_2"/>
    <property type="match status" value="1"/>
</dbReference>
<dbReference type="Proteomes" id="UP000321393">
    <property type="component" value="Unassembled WGS sequence"/>
</dbReference>
<dbReference type="OrthoDB" id="1931687at2759"/>
<proteinExistence type="predicted"/>